<dbReference type="GO" id="GO:0006508">
    <property type="term" value="P:proteolysis"/>
    <property type="evidence" value="ECO:0007669"/>
    <property type="project" value="UniProtKB-KW"/>
</dbReference>
<evidence type="ECO:0000256" key="2">
    <source>
        <dbReference type="ARBA" id="ARBA00022723"/>
    </source>
</evidence>
<keyword evidence="9" id="KW-1185">Reference proteome</keyword>
<dbReference type="AlphaFoldDB" id="E7RTU6"/>
<dbReference type="NCBIfam" id="NF000642">
    <property type="entry name" value="PRK00024.1"/>
    <property type="match status" value="1"/>
</dbReference>
<evidence type="ECO:0000313" key="8">
    <source>
        <dbReference type="EMBL" id="EFV96182.1"/>
    </source>
</evidence>
<evidence type="ECO:0000313" key="9">
    <source>
        <dbReference type="Proteomes" id="UP000011021"/>
    </source>
</evidence>
<protein>
    <submittedName>
        <fullName evidence="8">Putative DNA repair protein RadC</fullName>
    </submittedName>
</protein>
<name>E7RTU6_9BURK</name>
<dbReference type="eggNOG" id="COG2003">
    <property type="taxonomic scope" value="Bacteria"/>
</dbReference>
<evidence type="ECO:0000256" key="5">
    <source>
        <dbReference type="ARBA" id="ARBA00023049"/>
    </source>
</evidence>
<dbReference type="InterPro" id="IPR001405">
    <property type="entry name" value="UPF0758"/>
</dbReference>
<comment type="caution">
    <text evidence="8">The sequence shown here is derived from an EMBL/GenBank/DDBJ whole genome shotgun (WGS) entry which is preliminary data.</text>
</comment>
<dbReference type="Gene3D" id="3.40.140.10">
    <property type="entry name" value="Cytidine Deaminase, domain 2"/>
    <property type="match status" value="1"/>
</dbReference>
<keyword evidence="2" id="KW-0479">Metal-binding</keyword>
<dbReference type="InterPro" id="IPR046778">
    <property type="entry name" value="UPF0758_N"/>
</dbReference>
<evidence type="ECO:0000259" key="7">
    <source>
        <dbReference type="PROSITE" id="PS50249"/>
    </source>
</evidence>
<sequence>MTGASARKGMRGCHERTVPDIVEDDGLATTEAAMLAMIGPDGFLRRDRHPLDGAPLAQWPEAERPRERLLRHGAEALSSAELLAILLRTGTRGQSAVGLALQLLNQSNRSLTRLLSTEPAQLMRMVGLGPARATTLAVVIELARRVAREQMEQNTLLDNPDAVREYLGLTLRGLEHEAFVALFLNSQHRLITADMMFRGTVNQTAVYPREVLKHALKLNAAAVILSHNHPSGHPEPSDADLSLTRTLQAVLGQVDIRVLDHIIVAGSQQYSFAQHGLL</sequence>
<proteinExistence type="inferred from homology"/>
<evidence type="ECO:0000256" key="4">
    <source>
        <dbReference type="ARBA" id="ARBA00022833"/>
    </source>
</evidence>
<dbReference type="NCBIfam" id="TIGR00608">
    <property type="entry name" value="radc"/>
    <property type="match status" value="1"/>
</dbReference>
<comment type="similarity">
    <text evidence="6">Belongs to the UPF0758 family.</text>
</comment>
<reference evidence="8 9" key="1">
    <citation type="submission" date="2010-12" db="EMBL/GenBank/DDBJ databases">
        <authorList>
            <person name="Muzny D."/>
            <person name="Qin X."/>
            <person name="Deng J."/>
            <person name="Jiang H."/>
            <person name="Liu Y."/>
            <person name="Qu J."/>
            <person name="Song X.-Z."/>
            <person name="Zhang L."/>
            <person name="Thornton R."/>
            <person name="Coyle M."/>
            <person name="Francisco L."/>
            <person name="Jackson L."/>
            <person name="Javaid M."/>
            <person name="Korchina V."/>
            <person name="Kovar C."/>
            <person name="Mata R."/>
            <person name="Mathew T."/>
            <person name="Ngo R."/>
            <person name="Nguyen L."/>
            <person name="Nguyen N."/>
            <person name="Okwuonu G."/>
            <person name="Ongeri F."/>
            <person name="Pham C."/>
            <person name="Simmons D."/>
            <person name="Wilczek-Boney K."/>
            <person name="Hale W."/>
            <person name="Jakkamsetti A."/>
            <person name="Pham P."/>
            <person name="Ruth R."/>
            <person name="San Lucas F."/>
            <person name="Warren J."/>
            <person name="Zhang J."/>
            <person name="Zhao Z."/>
            <person name="Zhou C."/>
            <person name="Zhu D."/>
            <person name="Lee S."/>
            <person name="Bess C."/>
            <person name="Blankenburg K."/>
            <person name="Forbes L."/>
            <person name="Fu Q."/>
            <person name="Gubbala S."/>
            <person name="Hirani K."/>
            <person name="Jayaseelan J.C."/>
            <person name="Lara F."/>
            <person name="Munidasa M."/>
            <person name="Palculict T."/>
            <person name="Patil S."/>
            <person name="Pu L.-L."/>
            <person name="Saada N."/>
            <person name="Tang L."/>
            <person name="Weissenberger G."/>
            <person name="Zhu Y."/>
            <person name="Hemphill L."/>
            <person name="Shang Y."/>
            <person name="Youmans B."/>
            <person name="Ayvaz T."/>
            <person name="Ross M."/>
            <person name="Santibanez J."/>
            <person name="Aqrawi P."/>
            <person name="Gross S."/>
            <person name="Joshi V."/>
            <person name="Fowler G."/>
            <person name="Nazareth L."/>
            <person name="Reid J."/>
            <person name="Worley K."/>
            <person name="Petrosino J."/>
            <person name="Highlander S."/>
            <person name="Gibbs R."/>
        </authorList>
    </citation>
    <scope>NUCLEOTIDE SEQUENCE [LARGE SCALE GENOMIC DNA]</scope>
    <source>
        <strain evidence="8 9">ATCC 51599</strain>
    </source>
</reference>
<dbReference type="GO" id="GO:0046872">
    <property type="term" value="F:metal ion binding"/>
    <property type="evidence" value="ECO:0007669"/>
    <property type="project" value="UniProtKB-KW"/>
</dbReference>
<dbReference type="CDD" id="cd08071">
    <property type="entry name" value="MPN_DUF2466"/>
    <property type="match status" value="1"/>
</dbReference>
<keyword evidence="1" id="KW-0645">Protease</keyword>
<dbReference type="Pfam" id="PF20582">
    <property type="entry name" value="UPF0758_N"/>
    <property type="match status" value="1"/>
</dbReference>
<dbReference type="InterPro" id="IPR025657">
    <property type="entry name" value="RadC_JAB"/>
</dbReference>
<dbReference type="SUPFAM" id="SSF102712">
    <property type="entry name" value="JAB1/MPN domain"/>
    <property type="match status" value="1"/>
</dbReference>
<evidence type="ECO:0000256" key="3">
    <source>
        <dbReference type="ARBA" id="ARBA00022801"/>
    </source>
</evidence>
<feature type="domain" description="MPN" evidence="7">
    <location>
        <begin position="156"/>
        <end position="278"/>
    </location>
</feature>
<evidence type="ECO:0000256" key="1">
    <source>
        <dbReference type="ARBA" id="ARBA00022670"/>
    </source>
</evidence>
<dbReference type="STRING" id="887898.HMPREF0551_0365"/>
<dbReference type="PROSITE" id="PS01302">
    <property type="entry name" value="UPF0758"/>
    <property type="match status" value="1"/>
</dbReference>
<keyword evidence="5" id="KW-0482">Metalloprotease</keyword>
<dbReference type="EMBL" id="AEQP01000001">
    <property type="protein sequence ID" value="EFV96182.1"/>
    <property type="molecule type" value="Genomic_DNA"/>
</dbReference>
<dbReference type="HOGENOM" id="CLU_073529_0_2_4"/>
<keyword evidence="4" id="KW-0862">Zinc</keyword>
<dbReference type="PANTHER" id="PTHR30471:SF3">
    <property type="entry name" value="UPF0758 PROTEIN YEES-RELATED"/>
    <property type="match status" value="1"/>
</dbReference>
<dbReference type="GO" id="GO:0008237">
    <property type="term" value="F:metallopeptidase activity"/>
    <property type="evidence" value="ECO:0007669"/>
    <property type="project" value="UniProtKB-KW"/>
</dbReference>
<gene>
    <name evidence="8" type="ORF">HMPREF0551_0365</name>
</gene>
<dbReference type="PANTHER" id="PTHR30471">
    <property type="entry name" value="DNA REPAIR PROTEIN RADC"/>
    <property type="match status" value="1"/>
</dbReference>
<accession>E7RTU6</accession>
<dbReference type="PROSITE" id="PS50249">
    <property type="entry name" value="MPN"/>
    <property type="match status" value="1"/>
</dbReference>
<evidence type="ECO:0000256" key="6">
    <source>
        <dbReference type="RuleBase" id="RU003797"/>
    </source>
</evidence>
<dbReference type="InterPro" id="IPR037518">
    <property type="entry name" value="MPN"/>
</dbReference>
<dbReference type="InterPro" id="IPR020891">
    <property type="entry name" value="UPF0758_CS"/>
</dbReference>
<dbReference type="Proteomes" id="UP000011021">
    <property type="component" value="Unassembled WGS sequence"/>
</dbReference>
<keyword evidence="3" id="KW-0378">Hydrolase</keyword>
<organism evidence="8 9">
    <name type="scientific">Lautropia mirabilis ATCC 51599</name>
    <dbReference type="NCBI Taxonomy" id="887898"/>
    <lineage>
        <taxon>Bacteria</taxon>
        <taxon>Pseudomonadati</taxon>
        <taxon>Pseudomonadota</taxon>
        <taxon>Betaproteobacteria</taxon>
        <taxon>Burkholderiales</taxon>
        <taxon>Burkholderiaceae</taxon>
        <taxon>Lautropia</taxon>
    </lineage>
</organism>
<dbReference type="Pfam" id="PF04002">
    <property type="entry name" value="RadC"/>
    <property type="match status" value="1"/>
</dbReference>